<organism evidence="1 2">
    <name type="scientific">Cetraspora pellucida</name>
    <dbReference type="NCBI Taxonomy" id="1433469"/>
    <lineage>
        <taxon>Eukaryota</taxon>
        <taxon>Fungi</taxon>
        <taxon>Fungi incertae sedis</taxon>
        <taxon>Mucoromycota</taxon>
        <taxon>Glomeromycotina</taxon>
        <taxon>Glomeromycetes</taxon>
        <taxon>Diversisporales</taxon>
        <taxon>Gigasporaceae</taxon>
        <taxon>Cetraspora</taxon>
    </lineage>
</organism>
<gene>
    <name evidence="1" type="ORF">SPELUC_LOCUS3446</name>
</gene>
<name>A0ACA9L4C8_9GLOM</name>
<keyword evidence="2" id="KW-1185">Reference proteome</keyword>
<sequence length="513" mass="59373">MSNTNLSKYEVQENYDPVEVSIESNKEKFPHNGKKISEMFCSPNIKYIATISSNDKSIYGWSVTEGQSKLNFDYSINWKDSKLILWKASDSKHIFLQFDKDGSYNSEVIDFTTGSKQILNAQGLKGRICEAAFLENGDLVVVKGDPVYRAYVFSISNSNNKYKWSYINGIELIKYYKRIIVSKGKLLILLEIPFVIMQWDVMTRKFDVQYVLDWNLTKDDLCVELNGDSTLLAVAGNVFDLEYKSTVYIYSTESGILLASSTFDNEIEEMYFIGTNEGERLLVYCGACYIMTPHYLTDVTDAEEILDIKLSNKSNFIFSSYVIGVHDNNLQTYSCGKEIWKIIQKYISSQGMTHDHSRKEYDGKTYTWIVECSQDYISLTVNENKTQNQVGEINIYVRKNDANEFLAVFEMLENEDLMLISSFGIQIWTINTINAHHECHLLYYWSSIDTFKRFKSKTTQQALIAQLNFLKDKFDHQSLPPPPYFDQIIEYSNDRIYKCGSKYERCSICTRDV</sequence>
<dbReference type="EMBL" id="CAJVPW010002636">
    <property type="protein sequence ID" value="CAG8510328.1"/>
    <property type="molecule type" value="Genomic_DNA"/>
</dbReference>
<proteinExistence type="predicted"/>
<comment type="caution">
    <text evidence="1">The sequence shown here is derived from an EMBL/GenBank/DDBJ whole genome shotgun (WGS) entry which is preliminary data.</text>
</comment>
<dbReference type="Proteomes" id="UP000789366">
    <property type="component" value="Unassembled WGS sequence"/>
</dbReference>
<evidence type="ECO:0000313" key="2">
    <source>
        <dbReference type="Proteomes" id="UP000789366"/>
    </source>
</evidence>
<accession>A0ACA9L4C8</accession>
<protein>
    <submittedName>
        <fullName evidence="1">12678_t:CDS:1</fullName>
    </submittedName>
</protein>
<evidence type="ECO:0000313" key="1">
    <source>
        <dbReference type="EMBL" id="CAG8510328.1"/>
    </source>
</evidence>
<reference evidence="1" key="1">
    <citation type="submission" date="2021-06" db="EMBL/GenBank/DDBJ databases">
        <authorList>
            <person name="Kallberg Y."/>
            <person name="Tangrot J."/>
            <person name="Rosling A."/>
        </authorList>
    </citation>
    <scope>NUCLEOTIDE SEQUENCE</scope>
    <source>
        <strain evidence="1">28 12/20/2015</strain>
    </source>
</reference>